<dbReference type="PANTHER" id="PTHR34676">
    <property type="entry name" value="DUF4219 DOMAIN-CONTAINING PROTEIN-RELATED"/>
    <property type="match status" value="1"/>
</dbReference>
<dbReference type="EMBL" id="MNCJ02000332">
    <property type="protein sequence ID" value="KAF5757202.1"/>
    <property type="molecule type" value="Genomic_DNA"/>
</dbReference>
<dbReference type="SMART" id="SM00343">
    <property type="entry name" value="ZnF_C2HC"/>
    <property type="match status" value="1"/>
</dbReference>
<comment type="caution">
    <text evidence="3">The sequence shown here is derived from an EMBL/GenBank/DDBJ whole genome shotgun (WGS) entry which is preliminary data.</text>
</comment>
<dbReference type="GO" id="GO:0008270">
    <property type="term" value="F:zinc ion binding"/>
    <property type="evidence" value="ECO:0007669"/>
    <property type="project" value="UniProtKB-KW"/>
</dbReference>
<dbReference type="PROSITE" id="PS50158">
    <property type="entry name" value="ZF_CCHC"/>
    <property type="match status" value="1"/>
</dbReference>
<keyword evidence="1" id="KW-0479">Metal-binding</keyword>
<feature type="domain" description="CCHC-type" evidence="2">
    <location>
        <begin position="348"/>
        <end position="364"/>
    </location>
</feature>
<keyword evidence="1" id="KW-0862">Zinc</keyword>
<dbReference type="PANTHER" id="PTHR34676:SF15">
    <property type="entry name" value="ZINC FINGER, CCHC-TYPE-RELATED"/>
    <property type="match status" value="1"/>
</dbReference>
<dbReference type="InterPro" id="IPR001878">
    <property type="entry name" value="Znf_CCHC"/>
</dbReference>
<dbReference type="Proteomes" id="UP000215914">
    <property type="component" value="Unassembled WGS sequence"/>
</dbReference>
<dbReference type="InterPro" id="IPR054722">
    <property type="entry name" value="PolX-like_BBD"/>
</dbReference>
<dbReference type="InterPro" id="IPR036875">
    <property type="entry name" value="Znf_CCHC_sf"/>
</dbReference>
<keyword evidence="1" id="KW-0863">Zinc-finger</keyword>
<evidence type="ECO:0000259" key="2">
    <source>
        <dbReference type="PROSITE" id="PS50158"/>
    </source>
</evidence>
<organism evidence="3 4">
    <name type="scientific">Helianthus annuus</name>
    <name type="common">Common sunflower</name>
    <dbReference type="NCBI Taxonomy" id="4232"/>
    <lineage>
        <taxon>Eukaryota</taxon>
        <taxon>Viridiplantae</taxon>
        <taxon>Streptophyta</taxon>
        <taxon>Embryophyta</taxon>
        <taxon>Tracheophyta</taxon>
        <taxon>Spermatophyta</taxon>
        <taxon>Magnoliopsida</taxon>
        <taxon>eudicotyledons</taxon>
        <taxon>Gunneridae</taxon>
        <taxon>Pentapetalae</taxon>
        <taxon>asterids</taxon>
        <taxon>campanulids</taxon>
        <taxon>Asterales</taxon>
        <taxon>Asteraceae</taxon>
        <taxon>Asteroideae</taxon>
        <taxon>Heliantheae alliance</taxon>
        <taxon>Heliantheae</taxon>
        <taxon>Helianthus</taxon>
    </lineage>
</organism>
<gene>
    <name evidence="3" type="ORF">HanXRQr2_Chr17g0823791</name>
</gene>
<evidence type="ECO:0000313" key="4">
    <source>
        <dbReference type="Proteomes" id="UP000215914"/>
    </source>
</evidence>
<name>A0A9K3DN77_HELAN</name>
<evidence type="ECO:0000313" key="3">
    <source>
        <dbReference type="EMBL" id="KAF5757202.1"/>
    </source>
</evidence>
<dbReference type="Pfam" id="PF00098">
    <property type="entry name" value="zf-CCHC"/>
    <property type="match status" value="1"/>
</dbReference>
<evidence type="ECO:0000256" key="1">
    <source>
        <dbReference type="PROSITE-ProRule" id="PRU00047"/>
    </source>
</evidence>
<protein>
    <submittedName>
        <fullName evidence="3">Transcription factor interactor and regulator CCHC(Zn) family</fullName>
    </submittedName>
</protein>
<proteinExistence type="predicted"/>
<dbReference type="Pfam" id="PF14223">
    <property type="entry name" value="Retrotran_gag_2"/>
    <property type="match status" value="1"/>
</dbReference>
<dbReference type="GO" id="GO:0003676">
    <property type="term" value="F:nucleic acid binding"/>
    <property type="evidence" value="ECO:0007669"/>
    <property type="project" value="InterPro"/>
</dbReference>
<reference evidence="3" key="2">
    <citation type="submission" date="2020-06" db="EMBL/GenBank/DDBJ databases">
        <title>Helianthus annuus Genome sequencing and assembly Release 2.</title>
        <authorList>
            <person name="Gouzy J."/>
            <person name="Langlade N."/>
            <person name="Munos S."/>
        </authorList>
    </citation>
    <scope>NUCLEOTIDE SEQUENCE</scope>
    <source>
        <tissue evidence="3">Leaves</tissue>
    </source>
</reference>
<dbReference type="SUPFAM" id="SSF57756">
    <property type="entry name" value="Retrovirus zinc finger-like domains"/>
    <property type="match status" value="1"/>
</dbReference>
<accession>A0A9K3DN77</accession>
<dbReference type="Pfam" id="PF22936">
    <property type="entry name" value="Pol_BBD"/>
    <property type="match status" value="1"/>
</dbReference>
<dbReference type="AlphaFoldDB" id="A0A9K3DN77"/>
<keyword evidence="4" id="KW-1185">Reference proteome</keyword>
<reference evidence="3" key="1">
    <citation type="journal article" date="2017" name="Nature">
        <title>The sunflower genome provides insights into oil metabolism, flowering and Asterid evolution.</title>
        <authorList>
            <person name="Badouin H."/>
            <person name="Gouzy J."/>
            <person name="Grassa C.J."/>
            <person name="Murat F."/>
            <person name="Staton S.E."/>
            <person name="Cottret L."/>
            <person name="Lelandais-Briere C."/>
            <person name="Owens G.L."/>
            <person name="Carrere S."/>
            <person name="Mayjonade B."/>
            <person name="Legrand L."/>
            <person name="Gill N."/>
            <person name="Kane N.C."/>
            <person name="Bowers J.E."/>
            <person name="Hubner S."/>
            <person name="Bellec A."/>
            <person name="Berard A."/>
            <person name="Berges H."/>
            <person name="Blanchet N."/>
            <person name="Boniface M.C."/>
            <person name="Brunel D."/>
            <person name="Catrice O."/>
            <person name="Chaidir N."/>
            <person name="Claudel C."/>
            <person name="Donnadieu C."/>
            <person name="Faraut T."/>
            <person name="Fievet G."/>
            <person name="Helmstetter N."/>
            <person name="King M."/>
            <person name="Knapp S.J."/>
            <person name="Lai Z."/>
            <person name="Le Paslier M.C."/>
            <person name="Lippi Y."/>
            <person name="Lorenzon L."/>
            <person name="Mandel J.R."/>
            <person name="Marage G."/>
            <person name="Marchand G."/>
            <person name="Marquand E."/>
            <person name="Bret-Mestries E."/>
            <person name="Morien E."/>
            <person name="Nambeesan S."/>
            <person name="Nguyen T."/>
            <person name="Pegot-Espagnet P."/>
            <person name="Pouilly N."/>
            <person name="Raftis F."/>
            <person name="Sallet E."/>
            <person name="Schiex T."/>
            <person name="Thomas J."/>
            <person name="Vandecasteele C."/>
            <person name="Vares D."/>
            <person name="Vear F."/>
            <person name="Vautrin S."/>
            <person name="Crespi M."/>
            <person name="Mangin B."/>
            <person name="Burke J.M."/>
            <person name="Salse J."/>
            <person name="Munos S."/>
            <person name="Vincourt P."/>
            <person name="Rieseberg L.H."/>
            <person name="Langlade N.B."/>
        </authorList>
    </citation>
    <scope>NUCLEOTIDE SEQUENCE</scope>
    <source>
        <tissue evidence="3">Leaves</tissue>
    </source>
</reference>
<sequence length="710" mass="79400">MTSQSQDDKNNIGSLFKPPMLKRNEYNIWQRRIGHILARCWKSVIFGPHVPTVPSAEDAKKQVPKPVENYTETDYQKFELDAKAFSIIASALPNEIYAGLLHCDNAKELWDALKEQFGGTEEVIENNREILNQQYETFCHVKGESLTQQFEHFSCLINELRLVKTTFTNSTQNSRFLRSLPEKWDTIAFVTRNSPEFKDLTLTQLHGRLLTYERELNQKRKLQESGKTVDDYSFGNTALLGQEESGGSGKDQGYDHFIDITAGANFNNPDPHSTGYAFTANENQMSDNLSFELNDLQHFDPTDLEEMDILHQLALLSVRTSKFYKRTGRKFPGLHGNLRVGLDKSKIKCYKCNRLGHFARECRSQTTGPIITHPSSNPRPQNQNTVHYAQYAPAAHVNTAHYAVAPVPVHYVQTAAPQIQYVQTPAPQAQVQPAPQTTAPVATQPDQQSFFTQEFIDWSSMPEDLNDANFALYASNVSSHDEFCLMALESIQEGVESEEEQLVSEIVDEVIEEVVTAVANEVLLEESSGTLIEPLTDPWSEEEKTDEIEERAEDEENPKCDCAMMAVAKGASACFDSLWYVDSGGSRHMTGCKALLKDFKIHGGGDISFGNSSKGKVLGSGTVQSGNVKFENVNLIDNLKFNLLSVSKMSDKGFGSFFTKDCCRIVGPEMVKKIEAIIKTGQTKLVAQRSGNAYVVDMSKECLRADACLL</sequence>
<dbReference type="Gramene" id="mRNA:HanXRQr2_Chr17g0823791">
    <property type="protein sequence ID" value="mRNA:HanXRQr2_Chr17g0823791"/>
    <property type="gene ID" value="HanXRQr2_Chr17g0823791"/>
</dbReference>
<dbReference type="Gene3D" id="4.10.60.10">
    <property type="entry name" value="Zinc finger, CCHC-type"/>
    <property type="match status" value="1"/>
</dbReference>